<reference evidence="1 2" key="1">
    <citation type="submission" date="2017-03" db="EMBL/GenBank/DDBJ databases">
        <title>WGS assembly of Porphyra umbilicalis.</title>
        <authorList>
            <person name="Brawley S.H."/>
            <person name="Blouin N.A."/>
            <person name="Ficko-Blean E."/>
            <person name="Wheeler G.L."/>
            <person name="Lohr M."/>
            <person name="Goodson H.V."/>
            <person name="Jenkins J.W."/>
            <person name="Blaby-Haas C.E."/>
            <person name="Helliwell K.E."/>
            <person name="Chan C."/>
            <person name="Marriage T."/>
            <person name="Bhattacharya D."/>
            <person name="Klein A.S."/>
            <person name="Badis Y."/>
            <person name="Brodie J."/>
            <person name="Cao Y."/>
            <person name="Collen J."/>
            <person name="Dittami S.M."/>
            <person name="Gachon C.M."/>
            <person name="Green B.R."/>
            <person name="Karpowicz S."/>
            <person name="Kim J.W."/>
            <person name="Kudahl U."/>
            <person name="Lin S."/>
            <person name="Michel G."/>
            <person name="Mittag M."/>
            <person name="Olson B.J."/>
            <person name="Pangilinan J."/>
            <person name="Peng Y."/>
            <person name="Qiu H."/>
            <person name="Shu S."/>
            <person name="Singer J.T."/>
            <person name="Smith A.G."/>
            <person name="Sprecher B.N."/>
            <person name="Wagner V."/>
            <person name="Wang W."/>
            <person name="Wang Z.-Y."/>
            <person name="Yan J."/>
            <person name="Yarish C."/>
            <person name="Zoeuner-Riek S."/>
            <person name="Zhuang Y."/>
            <person name="Zou Y."/>
            <person name="Lindquist E.A."/>
            <person name="Grimwood J."/>
            <person name="Barry K."/>
            <person name="Rokhsar D.S."/>
            <person name="Schmutz J."/>
            <person name="Stiller J.W."/>
            <person name="Grossman A.R."/>
            <person name="Prochnik S.E."/>
        </authorList>
    </citation>
    <scope>NUCLEOTIDE SEQUENCE [LARGE SCALE GENOMIC DNA]</scope>
    <source>
        <strain evidence="1">4086291</strain>
    </source>
</reference>
<keyword evidence="2" id="KW-1185">Reference proteome</keyword>
<sequence length="314" mass="34406">MRPEGAPHTAPSRGIACVLAAPPPAHTGGIASSEERGFPPHIHAPNRSVRRVEAAVAYKRIKRVAATPAAQKDVLTWLTPQPRHGGKSNKFPIYHSDKLTYVHVSGVVPEIFRNWTTVSSTDLSVRHAALVSHIKGNRHDPRANARRKLYFLILYYTVLASRPGVYIEMRDVGAKHPETGAAAGSSYFAYEKSAVVCESGRLMQDGDNDGEPQRTSNRTIRGCLIKDARDVVGEFFKGGAGCDEDVLVPVAENFRTMILDVGLEWHEAGPADHVGTRTDGPRAWRLLLPRLPTQADVNTAVQKASDQEMDIHKC</sequence>
<evidence type="ECO:0000313" key="1">
    <source>
        <dbReference type="EMBL" id="OSX75674.1"/>
    </source>
</evidence>
<proteinExistence type="predicted"/>
<organism evidence="1 2">
    <name type="scientific">Porphyra umbilicalis</name>
    <name type="common">Purple laver</name>
    <name type="synonym">Red alga</name>
    <dbReference type="NCBI Taxonomy" id="2786"/>
    <lineage>
        <taxon>Eukaryota</taxon>
        <taxon>Rhodophyta</taxon>
        <taxon>Bangiophyceae</taxon>
        <taxon>Bangiales</taxon>
        <taxon>Bangiaceae</taxon>
        <taxon>Porphyra</taxon>
    </lineage>
</organism>
<evidence type="ECO:0000313" key="2">
    <source>
        <dbReference type="Proteomes" id="UP000218209"/>
    </source>
</evidence>
<gene>
    <name evidence="1" type="ORF">BU14_0227s0013</name>
</gene>
<accession>A0A1X6P4C0</accession>
<dbReference type="EMBL" id="KV918895">
    <property type="protein sequence ID" value="OSX75674.1"/>
    <property type="molecule type" value="Genomic_DNA"/>
</dbReference>
<dbReference type="AlphaFoldDB" id="A0A1X6P4C0"/>
<protein>
    <submittedName>
        <fullName evidence="1">Uncharacterized protein</fullName>
    </submittedName>
</protein>
<name>A0A1X6P4C0_PORUM</name>
<dbReference type="Proteomes" id="UP000218209">
    <property type="component" value="Unassembled WGS sequence"/>
</dbReference>